<evidence type="ECO:0000256" key="2">
    <source>
        <dbReference type="ARBA" id="ARBA00010488"/>
    </source>
</evidence>
<keyword evidence="3" id="KW-1003">Cell membrane</keyword>
<dbReference type="GO" id="GO:0047355">
    <property type="term" value="F:CDP-glycerol glycerophosphotransferase activity"/>
    <property type="evidence" value="ECO:0007669"/>
    <property type="project" value="InterPro"/>
</dbReference>
<dbReference type="RefSeq" id="WP_109729433.1">
    <property type="nucleotide sequence ID" value="NZ_BAAACK010000007.1"/>
</dbReference>
<keyword evidence="5" id="KW-0777">Teichoic acid biosynthesis</keyword>
<dbReference type="InterPro" id="IPR051612">
    <property type="entry name" value="Teichoic_Acid_Biosynth"/>
</dbReference>
<dbReference type="InterPro" id="IPR043148">
    <property type="entry name" value="TagF_C"/>
</dbReference>
<comment type="caution">
    <text evidence="7">The sequence shown here is derived from an EMBL/GenBank/DDBJ whole genome shotgun (WGS) entry which is preliminary data.</text>
</comment>
<dbReference type="OrthoDB" id="9807097at2"/>
<dbReference type="GO" id="GO:0005886">
    <property type="term" value="C:plasma membrane"/>
    <property type="evidence" value="ECO:0007669"/>
    <property type="project" value="UniProtKB-SubCell"/>
</dbReference>
<evidence type="ECO:0000256" key="5">
    <source>
        <dbReference type="ARBA" id="ARBA00022944"/>
    </source>
</evidence>
<comment type="subcellular location">
    <subcellularLocation>
        <location evidence="1">Cell membrane</location>
        <topology evidence="1">Peripheral membrane protein</topology>
    </subcellularLocation>
</comment>
<sequence length="380" mass="44142">MSDYLQTILARILRHLLKLLSVGRQHAKRVVFFSYFGSQYSCNPKYICEYMLEHAPDYEIVWAFVQPEKFLFLEKKGIKVTKYLSLPFLRICLTSRYIITNSEIPAWFPLTGKQTLINTWHGGGAYKKVGAAYQKETSGKQKRAAIARKNPCIYLSSSKAFTEMTLKESFQHTGKVLSFGMPRNDMLVRQDRDDLYMKIKDFYHIPAENHILLYAPTYRDSKKASEYLFDCPKVKQALSRRFGGSWSVLYRMHYFVMNQLPESDDYIDASGYPDMQELLYASDVLITDYSSSMWDFSLKKGPCFLFATDLDHYDLSRGFYTDIHTWPFPLSENTEELTAAIEHFDESQYLADIQKHLDGLGNQESGKSAEKVFEYLQSNQ</sequence>
<dbReference type="GO" id="GO:0019350">
    <property type="term" value="P:teichoic acid biosynthetic process"/>
    <property type="evidence" value="ECO:0007669"/>
    <property type="project" value="UniProtKB-KW"/>
</dbReference>
<dbReference type="InterPro" id="IPR007554">
    <property type="entry name" value="Glycerophosphate_synth"/>
</dbReference>
<dbReference type="PANTHER" id="PTHR37316:SF3">
    <property type="entry name" value="TEICHOIC ACID GLYCEROL-PHOSPHATE TRANSFERASE"/>
    <property type="match status" value="1"/>
</dbReference>
<dbReference type="SUPFAM" id="SSF53756">
    <property type="entry name" value="UDP-Glycosyltransferase/glycogen phosphorylase"/>
    <property type="match status" value="1"/>
</dbReference>
<proteinExistence type="inferred from homology"/>
<dbReference type="Gene3D" id="3.40.50.11820">
    <property type="match status" value="1"/>
</dbReference>
<dbReference type="InterPro" id="IPR043149">
    <property type="entry name" value="TagF_N"/>
</dbReference>
<name>A0A2Y9B8H6_9FIRM</name>
<dbReference type="Pfam" id="PF04464">
    <property type="entry name" value="Glyphos_transf"/>
    <property type="match status" value="1"/>
</dbReference>
<evidence type="ECO:0000256" key="3">
    <source>
        <dbReference type="ARBA" id="ARBA00022475"/>
    </source>
</evidence>
<evidence type="ECO:0000256" key="6">
    <source>
        <dbReference type="ARBA" id="ARBA00023136"/>
    </source>
</evidence>
<accession>A0A2Y9B8H6</accession>
<evidence type="ECO:0000313" key="7">
    <source>
        <dbReference type="EMBL" id="PWJ32066.1"/>
    </source>
</evidence>
<comment type="similarity">
    <text evidence="2">Belongs to the CDP-glycerol glycerophosphotransferase family.</text>
</comment>
<dbReference type="Proteomes" id="UP000245845">
    <property type="component" value="Unassembled WGS sequence"/>
</dbReference>
<dbReference type="AlphaFoldDB" id="A0A2Y9B8H6"/>
<evidence type="ECO:0000313" key="8">
    <source>
        <dbReference type="Proteomes" id="UP000245845"/>
    </source>
</evidence>
<dbReference type="Gene3D" id="3.40.50.12580">
    <property type="match status" value="1"/>
</dbReference>
<reference evidence="7 8" key="1">
    <citation type="submission" date="2018-05" db="EMBL/GenBank/DDBJ databases">
        <title>The Hungate 1000. A catalogue of reference genomes from the rumen microbiome.</title>
        <authorList>
            <person name="Kelly W."/>
        </authorList>
    </citation>
    <scope>NUCLEOTIDE SEQUENCE [LARGE SCALE GENOMIC DNA]</scope>
    <source>
        <strain evidence="7 8">NLAE-zl-C242</strain>
    </source>
</reference>
<dbReference type="PANTHER" id="PTHR37316">
    <property type="entry name" value="TEICHOIC ACID GLYCEROL-PHOSPHATE PRIMASE"/>
    <property type="match status" value="1"/>
</dbReference>
<protein>
    <submittedName>
        <fullName evidence="7">CDP-glycerol glycerophosphotransferase</fullName>
    </submittedName>
</protein>
<dbReference type="EMBL" id="QGDL01000001">
    <property type="protein sequence ID" value="PWJ32066.1"/>
    <property type="molecule type" value="Genomic_DNA"/>
</dbReference>
<evidence type="ECO:0000256" key="1">
    <source>
        <dbReference type="ARBA" id="ARBA00004202"/>
    </source>
</evidence>
<organism evidence="7 8">
    <name type="scientific">Faecalicatena orotica</name>
    <dbReference type="NCBI Taxonomy" id="1544"/>
    <lineage>
        <taxon>Bacteria</taxon>
        <taxon>Bacillati</taxon>
        <taxon>Bacillota</taxon>
        <taxon>Clostridia</taxon>
        <taxon>Lachnospirales</taxon>
        <taxon>Lachnospiraceae</taxon>
        <taxon>Faecalicatena</taxon>
    </lineage>
</organism>
<keyword evidence="4 7" id="KW-0808">Transferase</keyword>
<keyword evidence="8" id="KW-1185">Reference proteome</keyword>
<evidence type="ECO:0000256" key="4">
    <source>
        <dbReference type="ARBA" id="ARBA00022679"/>
    </source>
</evidence>
<keyword evidence="6" id="KW-0472">Membrane</keyword>
<gene>
    <name evidence="7" type="ORF">A8806_101354</name>
</gene>